<gene>
    <name evidence="1" type="ORF">IWQ57_001905</name>
</gene>
<dbReference type="Proteomes" id="UP001140234">
    <property type="component" value="Unassembled WGS sequence"/>
</dbReference>
<reference evidence="1" key="1">
    <citation type="submission" date="2022-07" db="EMBL/GenBank/DDBJ databases">
        <title>Phylogenomic reconstructions and comparative analyses of Kickxellomycotina fungi.</title>
        <authorList>
            <person name="Reynolds N.K."/>
            <person name="Stajich J.E."/>
            <person name="Barry K."/>
            <person name="Grigoriev I.V."/>
            <person name="Crous P."/>
            <person name="Smith M.E."/>
        </authorList>
    </citation>
    <scope>NUCLEOTIDE SEQUENCE</scope>
    <source>
        <strain evidence="1">CBS 109366</strain>
    </source>
</reference>
<organism evidence="1 2">
    <name type="scientific">Coemansia nantahalensis</name>
    <dbReference type="NCBI Taxonomy" id="2789366"/>
    <lineage>
        <taxon>Eukaryota</taxon>
        <taxon>Fungi</taxon>
        <taxon>Fungi incertae sedis</taxon>
        <taxon>Zoopagomycota</taxon>
        <taxon>Kickxellomycotina</taxon>
        <taxon>Kickxellomycetes</taxon>
        <taxon>Kickxellales</taxon>
        <taxon>Kickxellaceae</taxon>
        <taxon>Coemansia</taxon>
    </lineage>
</organism>
<comment type="caution">
    <text evidence="1">The sequence shown here is derived from an EMBL/GenBank/DDBJ whole genome shotgun (WGS) entry which is preliminary data.</text>
</comment>
<dbReference type="EMBL" id="JANBUJ010000423">
    <property type="protein sequence ID" value="KAJ2772111.1"/>
    <property type="molecule type" value="Genomic_DNA"/>
</dbReference>
<name>A0ACC1K2N1_9FUNG</name>
<evidence type="ECO:0000313" key="1">
    <source>
        <dbReference type="EMBL" id="KAJ2772111.1"/>
    </source>
</evidence>
<accession>A0ACC1K2N1</accession>
<sequence>MAACRVWGWWGTAVANDGSLARDQFAAERNFLSWVKLALAAAMSAAIVLSDQKLQATLARTASAYIVVLAVLVTAAAAASVWRTQGLLASQRKPLRLFLVLFVQVAGCIAAASLVFVLALGS</sequence>
<proteinExistence type="predicted"/>
<keyword evidence="2" id="KW-1185">Reference proteome</keyword>
<evidence type="ECO:0000313" key="2">
    <source>
        <dbReference type="Proteomes" id="UP001140234"/>
    </source>
</evidence>
<protein>
    <submittedName>
        <fullName evidence="1">Uncharacterized protein</fullName>
    </submittedName>
</protein>